<organism evidence="2 3">
    <name type="scientific">SAR86 cluster bacterium</name>
    <dbReference type="NCBI Taxonomy" id="2030880"/>
    <lineage>
        <taxon>Bacteria</taxon>
        <taxon>Pseudomonadati</taxon>
        <taxon>Pseudomonadota</taxon>
        <taxon>Gammaproteobacteria</taxon>
        <taxon>SAR86 cluster</taxon>
    </lineage>
</organism>
<protein>
    <submittedName>
        <fullName evidence="2">Beta-lactamase family protein</fullName>
    </submittedName>
</protein>
<dbReference type="AlphaFoldDB" id="A0A9Q8TXQ0"/>
<reference evidence="2" key="1">
    <citation type="submission" date="2022-05" db="EMBL/GenBank/DDBJ databases">
        <title>Single-amplified genomics reveal most streamlined microbe among free-living bacteria.</title>
        <authorList>
            <person name="Roda-Garcia J."/>
            <person name="Haro-Moreno J.M."/>
            <person name="Rodriguez-Valera F."/>
            <person name="Almagro-Moreno S."/>
            <person name="Lopez-Perez M."/>
        </authorList>
    </citation>
    <scope>NUCLEOTIDE SEQUENCE</scope>
    <source>
        <strain evidence="2">TMED112-D2-2</strain>
    </source>
</reference>
<sequence length="398" mass="45469">MRLLIILFCSNFIFSDSYFPNETWEKKSASELGLSEEKVNLLIEKSFEDKATMGAVIIKDGYIVSEKYAKGFNENSYGTSWSTAKSFYAALIGISLDKGEIKSLDEPVANYVDSYNSQSKKDITIREILNMTSGLEFPSHEHEMMFFEEDHLKYALEVEVENPPGEKFQYNNVNSMLIGEILKGATGKTAKQLIEERIFSKIGIKNYTAWEDAAGNTMTYCCLDMSARDYSKFGLLFSRDGNWDGEQVVSKSYVDESLQLYWGKTPSMGWTHSDTRGYSLQWWISKYDDEAKIYNTSGKFGQFVFIDKERDIIFTRITKYYPSGGEVQKFGPLTYLKFLGSVNAALNVSRFLYDIGLINFEDGNVQTPYTLAEGESKEFYENYVDIVDLMADLENVEK</sequence>
<keyword evidence="3" id="KW-1185">Reference proteome</keyword>
<dbReference type="PANTHER" id="PTHR43283">
    <property type="entry name" value="BETA-LACTAMASE-RELATED"/>
    <property type="match status" value="1"/>
</dbReference>
<dbReference type="Gene3D" id="3.40.710.10">
    <property type="entry name" value="DD-peptidase/beta-lactamase superfamily"/>
    <property type="match status" value="1"/>
</dbReference>
<evidence type="ECO:0000259" key="1">
    <source>
        <dbReference type="Pfam" id="PF00144"/>
    </source>
</evidence>
<dbReference type="Proteomes" id="UP001056381">
    <property type="component" value="Chromosome"/>
</dbReference>
<gene>
    <name evidence="2" type="ORF">M9B40_03795</name>
</gene>
<dbReference type="SUPFAM" id="SSF56601">
    <property type="entry name" value="beta-lactamase/transpeptidase-like"/>
    <property type="match status" value="1"/>
</dbReference>
<dbReference type="Pfam" id="PF00144">
    <property type="entry name" value="Beta-lactamase"/>
    <property type="match status" value="1"/>
</dbReference>
<dbReference type="InterPro" id="IPR050789">
    <property type="entry name" value="Diverse_Enzym_Activities"/>
</dbReference>
<name>A0A9Q8TXQ0_9GAMM</name>
<dbReference type="InterPro" id="IPR012338">
    <property type="entry name" value="Beta-lactam/transpept-like"/>
</dbReference>
<dbReference type="EMBL" id="CP097966">
    <property type="protein sequence ID" value="URQ62858.1"/>
    <property type="molecule type" value="Genomic_DNA"/>
</dbReference>
<evidence type="ECO:0000313" key="2">
    <source>
        <dbReference type="EMBL" id="URQ62858.1"/>
    </source>
</evidence>
<dbReference type="InterPro" id="IPR001466">
    <property type="entry name" value="Beta-lactam-related"/>
</dbReference>
<dbReference type="PANTHER" id="PTHR43283:SF7">
    <property type="entry name" value="BETA-LACTAMASE-RELATED DOMAIN-CONTAINING PROTEIN"/>
    <property type="match status" value="1"/>
</dbReference>
<evidence type="ECO:0000313" key="3">
    <source>
        <dbReference type="Proteomes" id="UP001056381"/>
    </source>
</evidence>
<accession>A0A9Q8TXQ0</accession>
<proteinExistence type="predicted"/>
<feature type="domain" description="Beta-lactamase-related" evidence="1">
    <location>
        <begin position="51"/>
        <end position="320"/>
    </location>
</feature>